<protein>
    <submittedName>
        <fullName evidence="1">Glycosyl transferase</fullName>
    </submittedName>
</protein>
<dbReference type="InterPro" id="IPR022357">
    <property type="entry name" value="MIP_CS"/>
</dbReference>
<name>A0A4Y9IKQ1_9BACT</name>
<comment type="caution">
    <text evidence="1">The sequence shown here is derived from an EMBL/GenBank/DDBJ whole genome shotgun (WGS) entry which is preliminary data.</text>
</comment>
<dbReference type="PANTHER" id="PTHR48050:SF13">
    <property type="entry name" value="STEROL 3-BETA-GLUCOSYLTRANSFERASE UGT80A2"/>
    <property type="match status" value="1"/>
</dbReference>
<dbReference type="Gene3D" id="3.40.50.2000">
    <property type="entry name" value="Glycogen Phosphorylase B"/>
    <property type="match status" value="2"/>
</dbReference>
<dbReference type="InterPro" id="IPR050426">
    <property type="entry name" value="Glycosyltransferase_28"/>
</dbReference>
<proteinExistence type="predicted"/>
<dbReference type="GO" id="GO:0008194">
    <property type="term" value="F:UDP-glycosyltransferase activity"/>
    <property type="evidence" value="ECO:0007669"/>
    <property type="project" value="InterPro"/>
</dbReference>
<gene>
    <name evidence="1" type="ORF">E4T88_13730</name>
</gene>
<dbReference type="GO" id="GO:0016758">
    <property type="term" value="F:hexosyltransferase activity"/>
    <property type="evidence" value="ECO:0007669"/>
    <property type="project" value="UniProtKB-ARBA"/>
</dbReference>
<dbReference type="CDD" id="cd03784">
    <property type="entry name" value="GT1_Gtf-like"/>
    <property type="match status" value="1"/>
</dbReference>
<dbReference type="EMBL" id="SPPK01000004">
    <property type="protein sequence ID" value="TFU88921.1"/>
    <property type="molecule type" value="Genomic_DNA"/>
</dbReference>
<reference evidence="1 2" key="1">
    <citation type="submission" date="2019-03" db="EMBL/GenBank/DDBJ databases">
        <title>Diversity of the mouse oral microbiome.</title>
        <authorList>
            <person name="Joseph S."/>
            <person name="Aduse-Opoku J."/>
            <person name="Curtis M."/>
            <person name="Wade W."/>
            <person name="Hashim A."/>
        </authorList>
    </citation>
    <scope>NUCLEOTIDE SEQUENCE [LARGE SCALE GENOMIC DNA]</scope>
    <source>
        <strain evidence="1 2">P11</strain>
    </source>
</reference>
<keyword evidence="1" id="KW-0808">Transferase</keyword>
<dbReference type="PROSITE" id="PS00221">
    <property type="entry name" value="MIP"/>
    <property type="match status" value="1"/>
</dbReference>
<sequence length="397" mass="44753">MSKFLFVIPPFWGHINPTLSIGGTLLERGHDVAWAGMTKLNMKLFPLGAKYFYMEKTESKNKKEIERIILLQNKGANMPALEALKLGLEDTYIPFARMMIDEFNEIVEQYKPDVIVNDCITFVGGLSAQLKNIPFATITPITPNALNDPQSAPKVTEWVHKSIIDLQRFVGIDGDEEFVQSKLLNMYYTSQLFCGLDNASVPPYMKFIGALTGRPDNTPFDWKKLEAMGDHPKIYISIGTVLVQSRKDFFSRMIDALKDKPVTVIAAADPNILDEWPENFIVQGYVPQSELLKHIDVVIGHGGLNTTCDTFMNGIPMLIIPMAFDQSHTAQLIQNYGCGIRIKYSRMRVKDIEHAVDELLYNPTYKKAAKEIQQSFIEAGGNKRAAELLEEIITVKQ</sequence>
<accession>A0A4Y9IKQ1</accession>
<dbReference type="FunFam" id="3.40.50.2000:FF:000072">
    <property type="entry name" value="Glycosyl transferase"/>
    <property type="match status" value="1"/>
</dbReference>
<dbReference type="SUPFAM" id="SSF53756">
    <property type="entry name" value="UDP-Glycosyltransferase/glycogen phosphorylase"/>
    <property type="match status" value="1"/>
</dbReference>
<dbReference type="GO" id="GO:0017000">
    <property type="term" value="P:antibiotic biosynthetic process"/>
    <property type="evidence" value="ECO:0007669"/>
    <property type="project" value="UniProtKB-ARBA"/>
</dbReference>
<dbReference type="RefSeq" id="WP_135106371.1">
    <property type="nucleotide sequence ID" value="NZ_JADGKW010000004.1"/>
</dbReference>
<dbReference type="Pfam" id="PF00201">
    <property type="entry name" value="UDPGT"/>
    <property type="match status" value="1"/>
</dbReference>
<evidence type="ECO:0000313" key="2">
    <source>
        <dbReference type="Proteomes" id="UP000298285"/>
    </source>
</evidence>
<dbReference type="AlphaFoldDB" id="A0A4Y9IKQ1"/>
<organism evidence="1 2">
    <name type="scientific">Dysgonomonas mossii</name>
    <dbReference type="NCBI Taxonomy" id="163665"/>
    <lineage>
        <taxon>Bacteria</taxon>
        <taxon>Pseudomonadati</taxon>
        <taxon>Bacteroidota</taxon>
        <taxon>Bacteroidia</taxon>
        <taxon>Bacteroidales</taxon>
        <taxon>Dysgonomonadaceae</taxon>
        <taxon>Dysgonomonas</taxon>
    </lineage>
</organism>
<dbReference type="InterPro" id="IPR002213">
    <property type="entry name" value="UDP_glucos_trans"/>
</dbReference>
<evidence type="ECO:0000313" key="1">
    <source>
        <dbReference type="EMBL" id="TFU88921.1"/>
    </source>
</evidence>
<dbReference type="PANTHER" id="PTHR48050">
    <property type="entry name" value="STEROL 3-BETA-GLUCOSYLTRANSFERASE"/>
    <property type="match status" value="1"/>
</dbReference>
<dbReference type="OrthoDB" id="764352at2"/>
<dbReference type="Proteomes" id="UP000298285">
    <property type="component" value="Unassembled WGS sequence"/>
</dbReference>